<dbReference type="OrthoDB" id="41532at2759"/>
<proteinExistence type="predicted"/>
<keyword evidence="2" id="KW-1185">Reference proteome</keyword>
<dbReference type="EMBL" id="UYRT01008625">
    <property type="protein sequence ID" value="VDK45533.1"/>
    <property type="molecule type" value="Genomic_DNA"/>
</dbReference>
<dbReference type="AlphaFoldDB" id="A0A183D731"/>
<dbReference type="Proteomes" id="UP000271098">
    <property type="component" value="Unassembled WGS sequence"/>
</dbReference>
<dbReference type="WBParaSite" id="GPUH_0000452901-mRNA-1">
    <property type="protein sequence ID" value="GPUH_0000452901-mRNA-1"/>
    <property type="gene ID" value="GPUH_0000452901"/>
</dbReference>
<evidence type="ECO:0000313" key="3">
    <source>
        <dbReference type="WBParaSite" id="GPUH_0000452901-mRNA-1"/>
    </source>
</evidence>
<dbReference type="Gene3D" id="3.40.630.30">
    <property type="match status" value="1"/>
</dbReference>
<accession>A0A183D731</accession>
<organism evidence="3">
    <name type="scientific">Gongylonema pulchrum</name>
    <dbReference type="NCBI Taxonomy" id="637853"/>
    <lineage>
        <taxon>Eukaryota</taxon>
        <taxon>Metazoa</taxon>
        <taxon>Ecdysozoa</taxon>
        <taxon>Nematoda</taxon>
        <taxon>Chromadorea</taxon>
        <taxon>Rhabditida</taxon>
        <taxon>Spirurina</taxon>
        <taxon>Spiruromorpha</taxon>
        <taxon>Spiruroidea</taxon>
        <taxon>Gongylonematidae</taxon>
        <taxon>Gongylonema</taxon>
    </lineage>
</organism>
<gene>
    <name evidence="1" type="ORF">GPUH_LOCUS4523</name>
</gene>
<evidence type="ECO:0000313" key="1">
    <source>
        <dbReference type="EMBL" id="VDK45533.1"/>
    </source>
</evidence>
<reference evidence="1 2" key="2">
    <citation type="submission" date="2018-11" db="EMBL/GenBank/DDBJ databases">
        <authorList>
            <consortium name="Pathogen Informatics"/>
        </authorList>
    </citation>
    <scope>NUCLEOTIDE SEQUENCE [LARGE SCALE GENOMIC DNA]</scope>
</reference>
<reference evidence="3" key="1">
    <citation type="submission" date="2016-06" db="UniProtKB">
        <authorList>
            <consortium name="WormBaseParasite"/>
        </authorList>
    </citation>
    <scope>IDENTIFICATION</scope>
</reference>
<evidence type="ECO:0000313" key="2">
    <source>
        <dbReference type="Proteomes" id="UP000271098"/>
    </source>
</evidence>
<sequence length="114" mass="12871">MANVDFGDLSVQRVTEADFNDLIEFLRTDFLHNEPLNRSIDLAVEDTKGLFDGNHAISDILRTIEYYSHNLVHSGIASSLSYALRARDGQIAALRLVAILDRPEKHLSKVCIFR</sequence>
<name>A0A183D731_9BILA</name>
<protein>
    <submittedName>
        <fullName evidence="3">N-acetyltransferase domain-containing protein</fullName>
    </submittedName>
</protein>